<feature type="region of interest" description="Disordered" evidence="9">
    <location>
        <begin position="978"/>
        <end position="1002"/>
    </location>
</feature>
<dbReference type="PROSITE" id="PS50929">
    <property type="entry name" value="ABC_TM1F"/>
    <property type="match status" value="1"/>
</dbReference>
<dbReference type="InterPro" id="IPR017871">
    <property type="entry name" value="ABC_transporter-like_CS"/>
</dbReference>
<feature type="compositionally biased region" description="Basic and acidic residues" evidence="9">
    <location>
        <begin position="926"/>
        <end position="937"/>
    </location>
</feature>
<evidence type="ECO:0000313" key="13">
    <source>
        <dbReference type="EMBL" id="ESZ94738.1"/>
    </source>
</evidence>
<evidence type="ECO:0000259" key="11">
    <source>
        <dbReference type="PROSITE" id="PS50893"/>
    </source>
</evidence>
<keyword evidence="5" id="KW-0067">ATP-binding</keyword>
<feature type="region of interest" description="Disordered" evidence="9">
    <location>
        <begin position="1511"/>
        <end position="1547"/>
    </location>
</feature>
<feature type="compositionally biased region" description="Gly residues" evidence="9">
    <location>
        <begin position="1296"/>
        <end position="1313"/>
    </location>
</feature>
<dbReference type="InterPro" id="IPR027417">
    <property type="entry name" value="P-loop_NTPase"/>
</dbReference>
<evidence type="ECO:0000256" key="4">
    <source>
        <dbReference type="ARBA" id="ARBA00022741"/>
    </source>
</evidence>
<dbReference type="SMART" id="SM00382">
    <property type="entry name" value="AAA"/>
    <property type="match status" value="1"/>
</dbReference>
<dbReference type="CDD" id="cd18583">
    <property type="entry name" value="ABC_6TM_HMT1"/>
    <property type="match status" value="1"/>
</dbReference>
<keyword evidence="7 10" id="KW-0472">Membrane</keyword>
<evidence type="ECO:0000256" key="2">
    <source>
        <dbReference type="ARBA" id="ARBA00022448"/>
    </source>
</evidence>
<dbReference type="Proteomes" id="UP000019487">
    <property type="component" value="Unassembled WGS sequence"/>
</dbReference>
<sequence length="1547" mass="169158">MDLIPSSMMKTMLTPVASPNLRFALKLLRYAYPTIVFSYFFIALGITVCYMQAEKSRIRDQFVRRGMILWLIASLTGTYAVEIVVAIIKSLVEEGWDPGQDRVVYLISSTLVFLVEIIALADTKVPTWYPYYGTWFIGLFVELCLAIFPNVFFPPTNSTFDYILITLQAIRIFNLIALPVVYFYLHNSGKTHDPSDTERQSLLKKTSAPSSSESSTLNGNGYGATDEVTVQGAQSAEDGSDTASVTSEDSYLEQQRQSKKAVANRLKQDGNWWAYLRGFSMLIPFLWPVSDRKLQFRAVLVGIAMLSSNAFNVLVPIQFGIMVQSLITYTGGDHSHNIWTPVLLYSLLRFINGGSCLTVVRAWLWTPLEQYAYKTLSSAAHSHIMSLSSDFHDSKSSADLFQVVNGGRSVADLMETLFFQVIPMLIDLVIAFIYFGAFGPYMFLVLVVTFVSYMYTTVKLISMRADQRRKYVTFYRKEWTVGQESLDGWTTANLFNMVPYENQRYSGVIKEHIDSKWAYEWFHYITSIAKSLIMCFGLTGVLCLGVYAVVYEGQTVGKFTTLLMFWGQLQAPLAFLASTYKTISSSLMDAERLLEIFKTEPSIKEAPGAKELEISKCEIEFNDVCFSYDERKPILKNVGFFAPGGKTIAFVGETGGGKSTMLKLMDRFYDVKSGSIKIDGQDIREITMHSLRSHVGVVPQDPTLFNDTVMNNIRYARLDATDEEVYEACKAAAVHDKIMKFANGYNSKVGDRGVKLSGGEKQRVAIARAILKQPTIILLDEATSAVDTETEQQIQKGLRALCKGRTTFVVAHRLSTVMNADHIVVIMDGQIVEQGSHDELFHSKGKYADLWAKQIFVKPSDRKPRSRSRSKSAAKKDATIVNDLTTQDKTVDLAKAAKGVEDHHHAKDNDNDNGEGLDDDTSSSDQPKDESKRKAESFKPALLQLKTYPSHFKSSHLNGPKLPSSNVDLRNLVVAQAQAQAQAQPQPQPQPQAKQQPQAQAKAQALTNILRLTPIHRPAQRPAASVGGNALLREKVRKYTDTSIASTTTSKTTTTTATAAAATVSELTPLLVTQDSRIGINNREAATQNQSQSPWKERKKMFKELKKEEKKQRKQKKGLAKEKEKEKEKRKVVSLVSSSAASSSRIVGEGITVVSIDTGAGTEFSQASSLIQSANVMETEMGMGMGMGTVIKDRNMFTAVGGGDGVMETYPEDIHIPNSKQRQNRGEGESEEEDEITDITVPVPAQVAANMAVNSQYSPRNRNRNRRRESKSEAVGWSGGFGMGLDGIDGVEKGKGGIGVSGSGSGSGTGTGTGESMDMLEIGFSHVGEGDRVGGEGAKITARKGILKNSLGKKRRVSAPAGDREREKVLCIPVPELEIEMERERESPTSISSNTATQAKQHSQYSQRDNACRKMYMAGGMARGMGSGLMRGKRIGWRIRSRVVEGMSALGNGDADGDGDGSMNGDKSLNGAKSKGVNASHVGGGESGGGVKMGMDLDMDGAGGLEGCKMAGGEGGGEGGGHGNGSGNVKGKGKGKARGSVRFADDA</sequence>
<evidence type="ECO:0008006" key="15">
    <source>
        <dbReference type="Google" id="ProtNLM"/>
    </source>
</evidence>
<feature type="region of interest" description="Disordered" evidence="9">
    <location>
        <begin position="1296"/>
        <end position="1316"/>
    </location>
</feature>
<dbReference type="CDD" id="cd03253">
    <property type="entry name" value="ABCC_ATM1_transporter"/>
    <property type="match status" value="1"/>
</dbReference>
<feature type="transmembrane region" description="Helical" evidence="10">
    <location>
        <begin position="296"/>
        <end position="322"/>
    </location>
</feature>
<feature type="transmembrane region" description="Helical" evidence="10">
    <location>
        <begin position="133"/>
        <end position="153"/>
    </location>
</feature>
<evidence type="ECO:0000259" key="12">
    <source>
        <dbReference type="PROSITE" id="PS50929"/>
    </source>
</evidence>
<dbReference type="Pfam" id="PF00005">
    <property type="entry name" value="ABC_tran"/>
    <property type="match status" value="1"/>
</dbReference>
<dbReference type="InterPro" id="IPR039421">
    <property type="entry name" value="Type_1_exporter"/>
</dbReference>
<evidence type="ECO:0000256" key="10">
    <source>
        <dbReference type="SAM" id="Phobius"/>
    </source>
</evidence>
<gene>
    <name evidence="13" type="ORF">SBOR_4850</name>
</gene>
<evidence type="ECO:0000256" key="7">
    <source>
        <dbReference type="ARBA" id="ARBA00023136"/>
    </source>
</evidence>
<dbReference type="GO" id="GO:0140359">
    <property type="term" value="F:ABC-type transporter activity"/>
    <property type="evidence" value="ECO:0007669"/>
    <property type="project" value="InterPro"/>
</dbReference>
<feature type="compositionally biased region" description="Basic and acidic residues" evidence="9">
    <location>
        <begin position="898"/>
        <end position="910"/>
    </location>
</feature>
<dbReference type="InterPro" id="IPR036640">
    <property type="entry name" value="ABC1_TM_sf"/>
</dbReference>
<dbReference type="STRING" id="1432307.W9CFQ0"/>
<protein>
    <recommendedName>
        <fullName evidence="15">Heavy metal tolerance protein</fullName>
    </recommendedName>
</protein>
<comment type="subcellular location">
    <subcellularLocation>
        <location evidence="1">Membrane</location>
        <topology evidence="1">Multi-pass membrane protein</topology>
    </subcellularLocation>
</comment>
<dbReference type="HOGENOM" id="CLU_003135_0_0_1"/>
<dbReference type="GO" id="GO:0016887">
    <property type="term" value="F:ATP hydrolysis activity"/>
    <property type="evidence" value="ECO:0007669"/>
    <property type="project" value="InterPro"/>
</dbReference>
<feature type="transmembrane region" description="Helical" evidence="10">
    <location>
        <begin position="103"/>
        <end position="121"/>
    </location>
</feature>
<dbReference type="PANTHER" id="PTHR24221">
    <property type="entry name" value="ATP-BINDING CASSETTE SUB-FAMILY B"/>
    <property type="match status" value="1"/>
</dbReference>
<reference evidence="13 14" key="1">
    <citation type="journal article" date="2014" name="Genome Announc.">
        <title>Draft genome sequence of Sclerotinia borealis, a psychrophilic plant pathogenic fungus.</title>
        <authorList>
            <person name="Mardanov A.V."/>
            <person name="Beletsky A.V."/>
            <person name="Kadnikov V.V."/>
            <person name="Ignatov A.N."/>
            <person name="Ravin N.V."/>
        </authorList>
    </citation>
    <scope>NUCLEOTIDE SEQUENCE [LARGE SCALE GENOMIC DNA]</scope>
    <source>
        <strain evidence="14">F-4157</strain>
    </source>
</reference>
<dbReference type="Pfam" id="PF00664">
    <property type="entry name" value="ABC_membrane"/>
    <property type="match status" value="1"/>
</dbReference>
<keyword evidence="6 10" id="KW-1133">Transmembrane helix</keyword>
<feature type="transmembrane region" description="Helical" evidence="10">
    <location>
        <begin position="441"/>
        <end position="461"/>
    </location>
</feature>
<dbReference type="OrthoDB" id="6500128at2759"/>
<feature type="compositionally biased region" description="Gly residues" evidence="9">
    <location>
        <begin position="1482"/>
        <end position="1492"/>
    </location>
</feature>
<feature type="compositionally biased region" description="Polar residues" evidence="9">
    <location>
        <begin position="241"/>
        <end position="250"/>
    </location>
</feature>
<dbReference type="SUPFAM" id="SSF90123">
    <property type="entry name" value="ABC transporter transmembrane region"/>
    <property type="match status" value="1"/>
</dbReference>
<feature type="compositionally biased region" description="Gly residues" evidence="9">
    <location>
        <begin position="1511"/>
        <end position="1530"/>
    </location>
</feature>
<feature type="compositionally biased region" description="Basic and acidic residues" evidence="9">
    <location>
        <begin position="1119"/>
        <end position="1130"/>
    </location>
</feature>
<evidence type="ECO:0000256" key="6">
    <source>
        <dbReference type="ARBA" id="ARBA00022989"/>
    </source>
</evidence>
<keyword evidence="4" id="KW-0547">Nucleotide-binding</keyword>
<keyword evidence="3 10" id="KW-0812">Transmembrane</keyword>
<dbReference type="PROSITE" id="PS00211">
    <property type="entry name" value="ABC_TRANSPORTER_1"/>
    <property type="match status" value="1"/>
</dbReference>
<dbReference type="GO" id="GO:0000041">
    <property type="term" value="P:transition metal ion transport"/>
    <property type="evidence" value="ECO:0007669"/>
    <property type="project" value="UniProtKB-ARBA"/>
</dbReference>
<keyword evidence="14" id="KW-1185">Reference proteome</keyword>
<feature type="region of interest" description="Disordered" evidence="9">
    <location>
        <begin position="1450"/>
        <end position="1494"/>
    </location>
</feature>
<feature type="region of interest" description="Disordered" evidence="9">
    <location>
        <begin position="1104"/>
        <end position="1130"/>
    </location>
</feature>
<feature type="domain" description="ABC transmembrane type-1" evidence="12">
    <location>
        <begin position="299"/>
        <end position="585"/>
    </location>
</feature>
<feature type="transmembrane region" description="Helical" evidence="10">
    <location>
        <begin position="160"/>
        <end position="185"/>
    </location>
</feature>
<dbReference type="PROSITE" id="PS50893">
    <property type="entry name" value="ABC_TRANSPORTER_2"/>
    <property type="match status" value="1"/>
</dbReference>
<evidence type="ECO:0000256" key="8">
    <source>
        <dbReference type="ARBA" id="ARBA00024363"/>
    </source>
</evidence>
<dbReference type="EMBL" id="AYSA01000227">
    <property type="protein sequence ID" value="ESZ94738.1"/>
    <property type="molecule type" value="Genomic_DNA"/>
</dbReference>
<dbReference type="FunFam" id="3.40.50.300:FF:000186">
    <property type="entry name" value="ATP-binding cassette sub-family B member 7, mitochondrial"/>
    <property type="match status" value="1"/>
</dbReference>
<feature type="transmembrane region" description="Helical" evidence="10">
    <location>
        <begin position="68"/>
        <end position="91"/>
    </location>
</feature>
<keyword evidence="2" id="KW-0813">Transport</keyword>
<feature type="region of interest" description="Disordered" evidence="9">
    <location>
        <begin position="859"/>
        <end position="881"/>
    </location>
</feature>
<dbReference type="GO" id="GO:0005524">
    <property type="term" value="F:ATP binding"/>
    <property type="evidence" value="ECO:0007669"/>
    <property type="project" value="UniProtKB-KW"/>
</dbReference>
<evidence type="ECO:0000256" key="5">
    <source>
        <dbReference type="ARBA" id="ARBA00022840"/>
    </source>
</evidence>
<feature type="region of interest" description="Disordered" evidence="9">
    <location>
        <begin position="1381"/>
        <end position="1408"/>
    </location>
</feature>
<feature type="region of interest" description="Disordered" evidence="9">
    <location>
        <begin position="1252"/>
        <end position="1279"/>
    </location>
</feature>
<feature type="compositionally biased region" description="Basic residues" evidence="9">
    <location>
        <begin position="864"/>
        <end position="873"/>
    </location>
</feature>
<dbReference type="SUPFAM" id="SSF52540">
    <property type="entry name" value="P-loop containing nucleoside triphosphate hydrolases"/>
    <property type="match status" value="1"/>
</dbReference>
<feature type="domain" description="ABC transporter" evidence="11">
    <location>
        <begin position="619"/>
        <end position="853"/>
    </location>
</feature>
<feature type="compositionally biased region" description="Basic and acidic residues" evidence="9">
    <location>
        <begin position="191"/>
        <end position="201"/>
    </location>
</feature>
<feature type="region of interest" description="Disordered" evidence="9">
    <location>
        <begin position="898"/>
        <end position="940"/>
    </location>
</feature>
<dbReference type="PANTHER" id="PTHR24221:SF651">
    <property type="entry name" value="HEAVY METAL TOLERANCE PROTEIN"/>
    <property type="match status" value="1"/>
</dbReference>
<name>W9CFQ0_SCLBF</name>
<organism evidence="13 14">
    <name type="scientific">Sclerotinia borealis (strain F-4128)</name>
    <dbReference type="NCBI Taxonomy" id="1432307"/>
    <lineage>
        <taxon>Eukaryota</taxon>
        <taxon>Fungi</taxon>
        <taxon>Dikarya</taxon>
        <taxon>Ascomycota</taxon>
        <taxon>Pezizomycotina</taxon>
        <taxon>Leotiomycetes</taxon>
        <taxon>Helotiales</taxon>
        <taxon>Sclerotiniaceae</taxon>
        <taxon>Sclerotinia</taxon>
    </lineage>
</organism>
<feature type="region of interest" description="Disordered" evidence="9">
    <location>
        <begin position="1209"/>
        <end position="1236"/>
    </location>
</feature>
<comment type="caution">
    <text evidence="13">The sequence shown here is derived from an EMBL/GenBank/DDBJ whole genome shotgun (WGS) entry which is preliminary data.</text>
</comment>
<feature type="transmembrane region" description="Helical" evidence="10">
    <location>
        <begin position="30"/>
        <end position="53"/>
    </location>
</feature>
<feature type="compositionally biased region" description="Polar residues" evidence="9">
    <location>
        <begin position="1388"/>
        <end position="1408"/>
    </location>
</feature>
<dbReference type="Gene3D" id="1.20.1560.10">
    <property type="entry name" value="ABC transporter type 1, transmembrane domain"/>
    <property type="match status" value="1"/>
</dbReference>
<dbReference type="InterPro" id="IPR003593">
    <property type="entry name" value="AAA+_ATPase"/>
</dbReference>
<proteinExistence type="inferred from homology"/>
<feature type="region of interest" description="Disordered" evidence="9">
    <location>
        <begin position="191"/>
        <end position="223"/>
    </location>
</feature>
<feature type="transmembrane region" description="Helical" evidence="10">
    <location>
        <begin position="532"/>
        <end position="551"/>
    </location>
</feature>
<dbReference type="GO" id="GO:0005774">
    <property type="term" value="C:vacuolar membrane"/>
    <property type="evidence" value="ECO:0007669"/>
    <property type="project" value="TreeGrafter"/>
</dbReference>
<comment type="similarity">
    <text evidence="8">Belongs to the ABC transporter superfamily. ABCB family. Heavy Metal importer (TC 3.A.1.210) subfamily.</text>
</comment>
<feature type="transmembrane region" description="Helical" evidence="10">
    <location>
        <begin position="417"/>
        <end position="435"/>
    </location>
</feature>
<dbReference type="Gene3D" id="3.40.50.300">
    <property type="entry name" value="P-loop containing nucleotide triphosphate hydrolases"/>
    <property type="match status" value="1"/>
</dbReference>
<accession>W9CFQ0</accession>
<dbReference type="InterPro" id="IPR003439">
    <property type="entry name" value="ABC_transporter-like_ATP-bd"/>
</dbReference>
<evidence type="ECO:0000256" key="3">
    <source>
        <dbReference type="ARBA" id="ARBA00022692"/>
    </source>
</evidence>
<evidence type="ECO:0000313" key="14">
    <source>
        <dbReference type="Proteomes" id="UP000019487"/>
    </source>
</evidence>
<dbReference type="InterPro" id="IPR011527">
    <property type="entry name" value="ABC1_TM_dom"/>
</dbReference>
<evidence type="ECO:0000256" key="9">
    <source>
        <dbReference type="SAM" id="MobiDB-lite"/>
    </source>
</evidence>
<feature type="transmembrane region" description="Helical" evidence="10">
    <location>
        <begin position="342"/>
        <end position="364"/>
    </location>
</feature>
<feature type="region of interest" description="Disordered" evidence="9">
    <location>
        <begin position="231"/>
        <end position="250"/>
    </location>
</feature>
<evidence type="ECO:0000256" key="1">
    <source>
        <dbReference type="ARBA" id="ARBA00004141"/>
    </source>
</evidence>
<feature type="compositionally biased region" description="Acidic residues" evidence="9">
    <location>
        <begin position="911"/>
        <end position="922"/>
    </location>
</feature>